<feature type="transmembrane region" description="Helical" evidence="7">
    <location>
        <begin position="266"/>
        <end position="286"/>
    </location>
</feature>
<dbReference type="PANTHER" id="PTHR23501">
    <property type="entry name" value="MAJOR FACILITATOR SUPERFAMILY"/>
    <property type="match status" value="1"/>
</dbReference>
<dbReference type="OrthoDB" id="4139357at2759"/>
<evidence type="ECO:0000313" key="9">
    <source>
        <dbReference type="EMBL" id="KPI34401.1"/>
    </source>
</evidence>
<dbReference type="AlphaFoldDB" id="A0A0N0NH87"/>
<dbReference type="EMBL" id="LFJN01000061">
    <property type="protein sequence ID" value="KPI34401.1"/>
    <property type="molecule type" value="Genomic_DNA"/>
</dbReference>
<sequence length="614" mass="67613">MDSNLEKGTETARVENVDPPNAEDLDERTAKLPTEVFPGITKETVWAFLAICTQLSAYEMTLLIPSVAISYIRADLGPTSTSYPWINITWSLGAAILVSVGGRLSDIFGRRYFMLCGAVISFVGTIVGATGQSITQMIVSGVLFGVGSGFQEMGFACIMEFIPNKYRLSALGKFPLARKDTFSQQLLRPHIRLYGTFALPCICTPIITYVFIAKTAIGWRGAYWLMTAWHGFGIVCMYLFYHPPKFSTKHSEDQASKWTLLKELDYVGLLLFTAGTTLFLVGLNFGGRSHPWASAATIAPIVIGFLCLVALFVWVFNVPMKYPLLPPQLFRQWRGYNVLVIVSFCLGMLYYSMQVLWPRQSSLLFASADQPIMRGVYANLTLWGTWLSLISVWVICARLGHEKWQILFFICVQTIFIGCLSSVEATQKGKAIALVFGMSLFINQALYLLFGMVSLNIDHQKDMGVAIGAMSTFRLLGGAVATAIYSSIVDNQFADQLSRQLQTTVAATGAFDLSDRANYQALLTAAKLNTAAAYKKVPGISAQVISASQWAVKLSYTEAFRVVYYTALGFALLAVISASLVRNTDPAKKNMEKAVVLENEKTAVDKKLSGYNAA</sequence>
<feature type="transmembrane region" description="Helical" evidence="7">
    <location>
        <begin position="562"/>
        <end position="581"/>
    </location>
</feature>
<feature type="transmembrane region" description="Helical" evidence="7">
    <location>
        <begin position="83"/>
        <end position="100"/>
    </location>
</feature>
<feature type="transmembrane region" description="Helical" evidence="7">
    <location>
        <begin position="336"/>
        <end position="357"/>
    </location>
</feature>
<evidence type="ECO:0000256" key="4">
    <source>
        <dbReference type="ARBA" id="ARBA00022989"/>
    </source>
</evidence>
<feature type="transmembrane region" description="Helical" evidence="7">
    <location>
        <begin position="465"/>
        <end position="488"/>
    </location>
</feature>
<dbReference type="PROSITE" id="PS50850">
    <property type="entry name" value="MFS"/>
    <property type="match status" value="1"/>
</dbReference>
<dbReference type="Gene3D" id="1.20.1250.20">
    <property type="entry name" value="MFS general substrate transporter like domains"/>
    <property type="match status" value="2"/>
</dbReference>
<accession>A0A0N0NH87</accession>
<feature type="transmembrane region" description="Helical" evidence="7">
    <location>
        <begin position="406"/>
        <end position="425"/>
    </location>
</feature>
<evidence type="ECO:0000256" key="2">
    <source>
        <dbReference type="ARBA" id="ARBA00022448"/>
    </source>
</evidence>
<dbReference type="GeneID" id="28735854"/>
<proteinExistence type="predicted"/>
<dbReference type="Proteomes" id="UP000038010">
    <property type="component" value="Unassembled WGS sequence"/>
</dbReference>
<dbReference type="Pfam" id="PF06609">
    <property type="entry name" value="TRI12"/>
    <property type="match status" value="1"/>
</dbReference>
<keyword evidence="10" id="KW-1185">Reference proteome</keyword>
<protein>
    <submittedName>
        <fullName evidence="9">Vacuolar basic amino acid transporter 5</fullName>
    </submittedName>
</protein>
<dbReference type="PROSITE" id="PS00216">
    <property type="entry name" value="SUGAR_TRANSPORT_1"/>
    <property type="match status" value="1"/>
</dbReference>
<comment type="caution">
    <text evidence="9">The sequence shown here is derived from an EMBL/GenBank/DDBJ whole genome shotgun (WGS) entry which is preliminary data.</text>
</comment>
<organism evidence="9 10">
    <name type="scientific">Cyphellophora attinorum</name>
    <dbReference type="NCBI Taxonomy" id="1664694"/>
    <lineage>
        <taxon>Eukaryota</taxon>
        <taxon>Fungi</taxon>
        <taxon>Dikarya</taxon>
        <taxon>Ascomycota</taxon>
        <taxon>Pezizomycotina</taxon>
        <taxon>Eurotiomycetes</taxon>
        <taxon>Chaetothyriomycetidae</taxon>
        <taxon>Chaetothyriales</taxon>
        <taxon>Cyphellophoraceae</taxon>
        <taxon>Cyphellophora</taxon>
    </lineage>
</organism>
<evidence type="ECO:0000259" key="8">
    <source>
        <dbReference type="PROSITE" id="PS50850"/>
    </source>
</evidence>
<keyword evidence="3 7" id="KW-0812">Transmembrane</keyword>
<dbReference type="InterPro" id="IPR036259">
    <property type="entry name" value="MFS_trans_sf"/>
</dbReference>
<dbReference type="GO" id="GO:0005886">
    <property type="term" value="C:plasma membrane"/>
    <property type="evidence" value="ECO:0007669"/>
    <property type="project" value="TreeGrafter"/>
</dbReference>
<evidence type="ECO:0000313" key="10">
    <source>
        <dbReference type="Proteomes" id="UP000038010"/>
    </source>
</evidence>
<dbReference type="RefSeq" id="XP_017994364.1">
    <property type="nucleotide sequence ID" value="XM_018143974.1"/>
</dbReference>
<evidence type="ECO:0000256" key="1">
    <source>
        <dbReference type="ARBA" id="ARBA00004141"/>
    </source>
</evidence>
<feature type="transmembrane region" description="Helical" evidence="7">
    <location>
        <begin position="193"/>
        <end position="217"/>
    </location>
</feature>
<feature type="transmembrane region" description="Helical" evidence="7">
    <location>
        <begin position="377"/>
        <end position="399"/>
    </location>
</feature>
<feature type="transmembrane region" description="Helical" evidence="7">
    <location>
        <begin position="292"/>
        <end position="316"/>
    </location>
</feature>
<feature type="transmembrane region" description="Helical" evidence="7">
    <location>
        <begin position="112"/>
        <end position="131"/>
    </location>
</feature>
<feature type="transmembrane region" description="Helical" evidence="7">
    <location>
        <begin position="431"/>
        <end position="453"/>
    </location>
</feature>
<keyword evidence="4 7" id="KW-1133">Transmembrane helix</keyword>
<comment type="subcellular location">
    <subcellularLocation>
        <location evidence="1">Membrane</location>
        <topology evidence="1">Multi-pass membrane protein</topology>
    </subcellularLocation>
</comment>
<evidence type="ECO:0000256" key="5">
    <source>
        <dbReference type="ARBA" id="ARBA00023136"/>
    </source>
</evidence>
<feature type="transmembrane region" description="Helical" evidence="7">
    <location>
        <begin position="137"/>
        <end position="158"/>
    </location>
</feature>
<dbReference type="InterPro" id="IPR010573">
    <property type="entry name" value="MFS_Str1/Tri12-like"/>
</dbReference>
<gene>
    <name evidence="9" type="ORF">AB675_3883</name>
</gene>
<feature type="compositionally biased region" description="Basic and acidic residues" evidence="6">
    <location>
        <begin position="1"/>
        <end position="16"/>
    </location>
</feature>
<feature type="transmembrane region" description="Helical" evidence="7">
    <location>
        <begin position="223"/>
        <end position="241"/>
    </location>
</feature>
<dbReference type="GO" id="GO:0022857">
    <property type="term" value="F:transmembrane transporter activity"/>
    <property type="evidence" value="ECO:0007669"/>
    <property type="project" value="InterPro"/>
</dbReference>
<feature type="transmembrane region" description="Helical" evidence="7">
    <location>
        <begin position="45"/>
        <end position="71"/>
    </location>
</feature>
<evidence type="ECO:0000256" key="6">
    <source>
        <dbReference type="SAM" id="MobiDB-lite"/>
    </source>
</evidence>
<evidence type="ECO:0000256" key="3">
    <source>
        <dbReference type="ARBA" id="ARBA00022692"/>
    </source>
</evidence>
<dbReference type="SUPFAM" id="SSF103473">
    <property type="entry name" value="MFS general substrate transporter"/>
    <property type="match status" value="2"/>
</dbReference>
<evidence type="ECO:0000256" key="7">
    <source>
        <dbReference type="SAM" id="Phobius"/>
    </source>
</evidence>
<keyword evidence="2" id="KW-0813">Transport</keyword>
<name>A0A0N0NH87_9EURO</name>
<dbReference type="PANTHER" id="PTHR23501:SF109">
    <property type="entry name" value="MAJOR FACILITATOR SUPERFAMILY (MFS) PROFILE DOMAIN-CONTAINING PROTEIN-RELATED"/>
    <property type="match status" value="1"/>
</dbReference>
<feature type="domain" description="Major facilitator superfamily (MFS) profile" evidence="8">
    <location>
        <begin position="45"/>
        <end position="586"/>
    </location>
</feature>
<feature type="region of interest" description="Disordered" evidence="6">
    <location>
        <begin position="1"/>
        <end position="25"/>
    </location>
</feature>
<keyword evidence="5 7" id="KW-0472">Membrane</keyword>
<reference evidence="9 10" key="1">
    <citation type="submission" date="2015-06" db="EMBL/GenBank/DDBJ databases">
        <title>Draft genome of the ant-associated black yeast Phialophora attae CBS 131958.</title>
        <authorList>
            <person name="Moreno L.F."/>
            <person name="Stielow B.J."/>
            <person name="de Hoog S."/>
            <person name="Vicente V.A."/>
            <person name="Weiss V.A."/>
            <person name="de Vries M."/>
            <person name="Cruz L.M."/>
            <person name="Souza E.M."/>
        </authorList>
    </citation>
    <scope>NUCLEOTIDE SEQUENCE [LARGE SCALE GENOMIC DNA]</scope>
    <source>
        <strain evidence="9 10">CBS 131958</strain>
    </source>
</reference>
<dbReference type="VEuPathDB" id="FungiDB:AB675_3883"/>
<dbReference type="InterPro" id="IPR005829">
    <property type="entry name" value="Sugar_transporter_CS"/>
</dbReference>
<dbReference type="InterPro" id="IPR020846">
    <property type="entry name" value="MFS_dom"/>
</dbReference>